<sequence>MKKTTYLFLSLLILTLRSYSQTSYTSVGKFDPNNPQATITKIKDCHAIYSQDIAVNSLFDPVIERHVIEICPENPRIQTSFITISTDKNDDSVNNNSFEIYEGKFEDVWAVTQFKQELILTNTPLYLNEIIYNDGFKIMSKDTINGCLTVVWDVYTYDDVNIEIKTDCASKCKSIESFIDPVNIDGIKHNRFLNTSKSISASGYGGVDFLILNDSLNAYLNTNGIYGLDTSMPSRYDSLLNYEQSDELSSFNWIIDGAKGLDENQFTSFFVDQGLNNVIVQLSINDNSSGLLHDTTKVRTCEATSMPLHIKYISDQFDQAPFSSSDIIEVPLSINDLHFYPNSIKPEIVELECNYPNVYFEQNEPSLIPDGENYSGARLEHIIPCNYFNIQKGDIESLEIELEHSYVGDLSLILESPDGKQVKLLSPNRFNGASFGNPFTYQKDGQWTDADDGKRDNMSPQYGQAYKYIWSATEGIELSYHYQTKDDNLPNNNNAFPEGTVFKIEGDLDTFIDSPAHGIWKLICYDHKLGNNGFIKSFKINAPILEYSFSPQIPPNEYWEIYSMDKSLLFDFPKFDENEINYIQDEFIGLDFYGLYINRYESGIPFPIEDQPSKTQIYSFYWTDEPIFEVEESITHINIHNGINTGSVELSVANGLAPYTITTSSPHGQEGMRFTQLESGQHEFTIIDAVGNMESHMITIKNSDIVLGSIDAKNNISIDPNPFEDYMLINNSKYLNSLQITDLQGKAVIELDNDIPKRLDTSQLSSGIYMIICVTDEGNQTFKLIKK</sequence>
<feature type="signal peptide" evidence="1">
    <location>
        <begin position="1"/>
        <end position="22"/>
    </location>
</feature>
<gene>
    <name evidence="3" type="ORF">HNQ88_001567</name>
</gene>
<evidence type="ECO:0000313" key="3">
    <source>
        <dbReference type="EMBL" id="MDR6238530.1"/>
    </source>
</evidence>
<comment type="caution">
    <text evidence="3">The sequence shown here is derived from an EMBL/GenBank/DDBJ whole genome shotgun (WGS) entry which is preliminary data.</text>
</comment>
<name>A0AAE3XM97_9BACT</name>
<dbReference type="Gene3D" id="2.60.120.260">
    <property type="entry name" value="Galactose-binding domain-like"/>
    <property type="match status" value="1"/>
</dbReference>
<dbReference type="InterPro" id="IPR008979">
    <property type="entry name" value="Galactose-bd-like_sf"/>
</dbReference>
<dbReference type="RefSeq" id="WP_309938039.1">
    <property type="nucleotide sequence ID" value="NZ_AP025305.1"/>
</dbReference>
<dbReference type="Pfam" id="PF18962">
    <property type="entry name" value="Por_Secre_tail"/>
    <property type="match status" value="1"/>
</dbReference>
<proteinExistence type="predicted"/>
<organism evidence="3 4">
    <name type="scientific">Aureibacter tunicatorum</name>
    <dbReference type="NCBI Taxonomy" id="866807"/>
    <lineage>
        <taxon>Bacteria</taxon>
        <taxon>Pseudomonadati</taxon>
        <taxon>Bacteroidota</taxon>
        <taxon>Cytophagia</taxon>
        <taxon>Cytophagales</taxon>
        <taxon>Persicobacteraceae</taxon>
        <taxon>Aureibacter</taxon>
    </lineage>
</organism>
<dbReference type="Proteomes" id="UP001185092">
    <property type="component" value="Unassembled WGS sequence"/>
</dbReference>
<evidence type="ECO:0000259" key="2">
    <source>
        <dbReference type="Pfam" id="PF18962"/>
    </source>
</evidence>
<dbReference type="NCBIfam" id="TIGR04183">
    <property type="entry name" value="Por_Secre_tail"/>
    <property type="match status" value="1"/>
</dbReference>
<protein>
    <submittedName>
        <fullName evidence="3">Subtilisin-like proprotein convertase family protein</fullName>
    </submittedName>
</protein>
<dbReference type="EMBL" id="JAVDQD010000002">
    <property type="protein sequence ID" value="MDR6238530.1"/>
    <property type="molecule type" value="Genomic_DNA"/>
</dbReference>
<feature type="chain" id="PRO_5041898323" evidence="1">
    <location>
        <begin position="23"/>
        <end position="787"/>
    </location>
</feature>
<accession>A0AAE3XM97</accession>
<evidence type="ECO:0000313" key="4">
    <source>
        <dbReference type="Proteomes" id="UP001185092"/>
    </source>
</evidence>
<keyword evidence="4" id="KW-1185">Reference proteome</keyword>
<feature type="domain" description="Secretion system C-terminal sorting" evidence="2">
    <location>
        <begin position="720"/>
        <end position="785"/>
    </location>
</feature>
<keyword evidence="1" id="KW-0732">Signal</keyword>
<reference evidence="3" key="1">
    <citation type="submission" date="2023-07" db="EMBL/GenBank/DDBJ databases">
        <title>Genomic Encyclopedia of Type Strains, Phase IV (KMG-IV): sequencing the most valuable type-strain genomes for metagenomic binning, comparative biology and taxonomic classification.</title>
        <authorList>
            <person name="Goeker M."/>
        </authorList>
    </citation>
    <scope>NUCLEOTIDE SEQUENCE</scope>
    <source>
        <strain evidence="3">DSM 26174</strain>
    </source>
</reference>
<evidence type="ECO:0000256" key="1">
    <source>
        <dbReference type="SAM" id="SignalP"/>
    </source>
</evidence>
<dbReference type="SUPFAM" id="SSF49785">
    <property type="entry name" value="Galactose-binding domain-like"/>
    <property type="match status" value="1"/>
</dbReference>
<dbReference type="AlphaFoldDB" id="A0AAE3XM97"/>
<dbReference type="InterPro" id="IPR026444">
    <property type="entry name" value="Secre_tail"/>
</dbReference>